<dbReference type="AlphaFoldDB" id="B4VJ42"/>
<protein>
    <submittedName>
        <fullName evidence="1">Uncharacterized protein</fullName>
    </submittedName>
</protein>
<dbReference type="EMBL" id="DS989842">
    <property type="protein sequence ID" value="EDX78217.1"/>
    <property type="molecule type" value="Genomic_DNA"/>
</dbReference>
<sequence>MSLVILAFIEKQATSYVSNLNTKRAGFVDKLSVYPSIKWLNPPLQ</sequence>
<gene>
    <name evidence="1" type="ORF">MC7420_7955</name>
</gene>
<accession>B4VJ42</accession>
<reference evidence="1 2" key="1">
    <citation type="submission" date="2008-07" db="EMBL/GenBank/DDBJ databases">
        <authorList>
            <person name="Tandeau de Marsac N."/>
            <person name="Ferriera S."/>
            <person name="Johnson J."/>
            <person name="Kravitz S."/>
            <person name="Beeson K."/>
            <person name="Sutton G."/>
            <person name="Rogers Y.-H."/>
            <person name="Friedman R."/>
            <person name="Frazier M."/>
            <person name="Venter J.C."/>
        </authorList>
    </citation>
    <scope>NUCLEOTIDE SEQUENCE [LARGE SCALE GENOMIC DNA]</scope>
    <source>
        <strain evidence="1 2">PCC 7420</strain>
    </source>
</reference>
<evidence type="ECO:0000313" key="2">
    <source>
        <dbReference type="Proteomes" id="UP000003835"/>
    </source>
</evidence>
<dbReference type="HOGENOM" id="CLU_3198436_0_0_3"/>
<name>B4VJ42_9CYAN</name>
<organism evidence="1 2">
    <name type="scientific">Coleofasciculus chthonoplastes PCC 7420</name>
    <dbReference type="NCBI Taxonomy" id="118168"/>
    <lineage>
        <taxon>Bacteria</taxon>
        <taxon>Bacillati</taxon>
        <taxon>Cyanobacteriota</taxon>
        <taxon>Cyanophyceae</taxon>
        <taxon>Coleofasciculales</taxon>
        <taxon>Coleofasciculaceae</taxon>
        <taxon>Coleofasciculus</taxon>
    </lineage>
</organism>
<dbReference type="Proteomes" id="UP000003835">
    <property type="component" value="Unassembled WGS sequence"/>
</dbReference>
<evidence type="ECO:0000313" key="1">
    <source>
        <dbReference type="EMBL" id="EDX78217.1"/>
    </source>
</evidence>
<keyword evidence="2" id="KW-1185">Reference proteome</keyword>
<proteinExistence type="predicted"/>